<gene>
    <name evidence="2" type="ORF">CHYS00102_LOCUS980</name>
</gene>
<feature type="domain" description="Enoyl reductase (ER)" evidence="1">
    <location>
        <begin position="23"/>
        <end position="365"/>
    </location>
</feature>
<dbReference type="SUPFAM" id="SSF51735">
    <property type="entry name" value="NAD(P)-binding Rossmann-fold domains"/>
    <property type="match status" value="1"/>
</dbReference>
<proteinExistence type="predicted"/>
<dbReference type="PANTHER" id="PTHR11695">
    <property type="entry name" value="ALCOHOL DEHYDROGENASE RELATED"/>
    <property type="match status" value="1"/>
</dbReference>
<dbReference type="EMBL" id="HBFR01001576">
    <property type="protein sequence ID" value="CAD8873819.1"/>
    <property type="molecule type" value="Transcribed_RNA"/>
</dbReference>
<dbReference type="Gene3D" id="3.40.50.720">
    <property type="entry name" value="NAD(P)-binding Rossmann-like Domain"/>
    <property type="match status" value="1"/>
</dbReference>
<name>A0A7S1FLI8_9STRA</name>
<evidence type="ECO:0000259" key="1">
    <source>
        <dbReference type="SMART" id="SM00829"/>
    </source>
</evidence>
<dbReference type="Gene3D" id="3.90.180.10">
    <property type="entry name" value="Medium-chain alcohol dehydrogenases, catalytic domain"/>
    <property type="match status" value="1"/>
</dbReference>
<dbReference type="InterPro" id="IPR020843">
    <property type="entry name" value="ER"/>
</dbReference>
<dbReference type="Pfam" id="PF08240">
    <property type="entry name" value="ADH_N"/>
    <property type="match status" value="1"/>
</dbReference>
<dbReference type="InterPro" id="IPR050700">
    <property type="entry name" value="YIM1/Zinc_Alcohol_DH_Fams"/>
</dbReference>
<dbReference type="AlphaFoldDB" id="A0A7S1FLI8"/>
<dbReference type="InterPro" id="IPR013154">
    <property type="entry name" value="ADH-like_N"/>
</dbReference>
<protein>
    <recommendedName>
        <fullName evidence="1">Enoyl reductase (ER) domain-containing protein</fullName>
    </recommendedName>
</protein>
<organism evidence="2">
    <name type="scientific">Corethron hystrix</name>
    <dbReference type="NCBI Taxonomy" id="216773"/>
    <lineage>
        <taxon>Eukaryota</taxon>
        <taxon>Sar</taxon>
        <taxon>Stramenopiles</taxon>
        <taxon>Ochrophyta</taxon>
        <taxon>Bacillariophyta</taxon>
        <taxon>Coscinodiscophyceae</taxon>
        <taxon>Corethrophycidae</taxon>
        <taxon>Corethrales</taxon>
        <taxon>Corethraceae</taxon>
        <taxon>Corethron</taxon>
    </lineage>
</organism>
<dbReference type="GO" id="GO:0016491">
    <property type="term" value="F:oxidoreductase activity"/>
    <property type="evidence" value="ECO:0007669"/>
    <property type="project" value="InterPro"/>
</dbReference>
<dbReference type="InterPro" id="IPR011032">
    <property type="entry name" value="GroES-like_sf"/>
</dbReference>
<evidence type="ECO:0000313" key="2">
    <source>
        <dbReference type="EMBL" id="CAD8873819.1"/>
    </source>
</evidence>
<dbReference type="PANTHER" id="PTHR11695:SF648">
    <property type="entry name" value="ZINC-BINDING OXIDOREDUCTASE"/>
    <property type="match status" value="1"/>
</dbReference>
<sequence length="367" mass="39830">MSEMKAAYIVERPKIGELENKIRVDSTTIPAPKASDLKPDEILVEVKAFSINIDDIHVSEASFLGGLPKLQSVVPSIKKPLVVGSDFAGIIKAVGSAIDANKYKVGLRVCGLNHRQAVFAENGTWAEYTVTKEKSIVPVPDTISFVNAAAVVLPLFVIDGLLEVVRGKIGEKEKVLVVGASGGIGSMLIKMLRAVFADFDLDITGVCSGRNKELVLKMGANCVVDYTKGPIEASLEKKLYDVVFDCVGGTTTYKSSKAILRKGGRFITCVGPEEWIGDKMSSGTEKISWVGKIIWYSVILNLIPGSHPHYHMVAPSEMGKNTFILAFEKEILPYVEKSIPFGDVGTMGEAFKLVRSHRVRGKVVFVI</sequence>
<accession>A0A7S1FLI8</accession>
<dbReference type="SMART" id="SM00829">
    <property type="entry name" value="PKS_ER"/>
    <property type="match status" value="1"/>
</dbReference>
<dbReference type="CDD" id="cd05289">
    <property type="entry name" value="MDR_like_2"/>
    <property type="match status" value="1"/>
</dbReference>
<dbReference type="Pfam" id="PF13602">
    <property type="entry name" value="ADH_zinc_N_2"/>
    <property type="match status" value="1"/>
</dbReference>
<dbReference type="InterPro" id="IPR036291">
    <property type="entry name" value="NAD(P)-bd_dom_sf"/>
</dbReference>
<reference evidence="2" key="1">
    <citation type="submission" date="2021-01" db="EMBL/GenBank/DDBJ databases">
        <authorList>
            <person name="Corre E."/>
            <person name="Pelletier E."/>
            <person name="Niang G."/>
            <person name="Scheremetjew M."/>
            <person name="Finn R."/>
            <person name="Kale V."/>
            <person name="Holt S."/>
            <person name="Cochrane G."/>
            <person name="Meng A."/>
            <person name="Brown T."/>
            <person name="Cohen L."/>
        </authorList>
    </citation>
    <scope>NUCLEOTIDE SEQUENCE</scope>
    <source>
        <strain evidence="2">308</strain>
    </source>
</reference>
<dbReference type="SUPFAM" id="SSF50129">
    <property type="entry name" value="GroES-like"/>
    <property type="match status" value="1"/>
</dbReference>